<sequence>MYLNTSLTRINPKSLFANAGRVKVSCFPYTYKALFTSVTDLTDAVVHFISVKEFVQTEPDTSTTD</sequence>
<protein>
    <submittedName>
        <fullName evidence="1">Uncharacterized protein</fullName>
    </submittedName>
</protein>
<organism evidence="1 2">
    <name type="scientific">Parapedobacter indicus</name>
    <dbReference type="NCBI Taxonomy" id="1477437"/>
    <lineage>
        <taxon>Bacteria</taxon>
        <taxon>Pseudomonadati</taxon>
        <taxon>Bacteroidota</taxon>
        <taxon>Sphingobacteriia</taxon>
        <taxon>Sphingobacteriales</taxon>
        <taxon>Sphingobacteriaceae</taxon>
        <taxon>Parapedobacter</taxon>
    </lineage>
</organism>
<keyword evidence="2" id="KW-1185">Reference proteome</keyword>
<gene>
    <name evidence="1" type="ORF">SAMN05444682_102326</name>
</gene>
<accession>A0A1I3FGN9</accession>
<evidence type="ECO:0000313" key="1">
    <source>
        <dbReference type="EMBL" id="SFI10398.1"/>
    </source>
</evidence>
<reference evidence="1 2" key="1">
    <citation type="submission" date="2016-10" db="EMBL/GenBank/DDBJ databases">
        <authorList>
            <person name="de Groot N.N."/>
        </authorList>
    </citation>
    <scope>NUCLEOTIDE SEQUENCE [LARGE SCALE GENOMIC DNA]</scope>
    <source>
        <strain evidence="1 2">RK1</strain>
    </source>
</reference>
<evidence type="ECO:0000313" key="2">
    <source>
        <dbReference type="Proteomes" id="UP000198670"/>
    </source>
</evidence>
<dbReference type="AlphaFoldDB" id="A0A1I3FGN9"/>
<dbReference type="Proteomes" id="UP000198670">
    <property type="component" value="Unassembled WGS sequence"/>
</dbReference>
<dbReference type="EMBL" id="FOQO01000002">
    <property type="protein sequence ID" value="SFI10398.1"/>
    <property type="molecule type" value="Genomic_DNA"/>
</dbReference>
<dbReference type="STRING" id="1477437.SAMN05444682_102326"/>
<proteinExistence type="predicted"/>
<name>A0A1I3FGN9_9SPHI</name>